<keyword evidence="1" id="KW-0472">Membrane</keyword>
<sequence length="211" mass="21925">MKTEQLVESLVADRARSATSLSRSVARAVALGSVLSLGIFVLELGPRVDLAAAFATWRFDFKLVLVLTALLAAASACIALARPLASRSWRRGVVVLAVLAVSGLAIELMLAPAGSWGTRLVGSNARDCLKAIPVLALGPLLGLLLVLRRSAPASPILAGAASGALAAAAAAVLYAFHCFDDSPLFVLTWYPLAAVPVILLGAVVGHRLLRW</sequence>
<protein>
    <submittedName>
        <fullName evidence="2">NrsF family protein</fullName>
    </submittedName>
</protein>
<feature type="transmembrane region" description="Helical" evidence="1">
    <location>
        <begin position="131"/>
        <end position="147"/>
    </location>
</feature>
<evidence type="ECO:0000313" key="3">
    <source>
        <dbReference type="Proteomes" id="UP001198862"/>
    </source>
</evidence>
<dbReference type="RefSeq" id="WP_230550931.1">
    <property type="nucleotide sequence ID" value="NZ_JAJISD010000004.1"/>
</dbReference>
<feature type="transmembrane region" description="Helical" evidence="1">
    <location>
        <begin position="188"/>
        <end position="209"/>
    </location>
</feature>
<proteinExistence type="predicted"/>
<feature type="transmembrane region" description="Helical" evidence="1">
    <location>
        <begin position="156"/>
        <end position="176"/>
    </location>
</feature>
<feature type="transmembrane region" description="Helical" evidence="1">
    <location>
        <begin position="93"/>
        <end position="111"/>
    </location>
</feature>
<keyword evidence="1" id="KW-1133">Transmembrane helix</keyword>
<dbReference type="InterPro" id="IPR009495">
    <property type="entry name" value="NrsF"/>
</dbReference>
<organism evidence="2 3">
    <name type="scientific">Reyranella aquatilis</name>
    <dbReference type="NCBI Taxonomy" id="2035356"/>
    <lineage>
        <taxon>Bacteria</taxon>
        <taxon>Pseudomonadati</taxon>
        <taxon>Pseudomonadota</taxon>
        <taxon>Alphaproteobacteria</taxon>
        <taxon>Hyphomicrobiales</taxon>
        <taxon>Reyranellaceae</taxon>
        <taxon>Reyranella</taxon>
    </lineage>
</organism>
<dbReference type="EMBL" id="JAJISD010000004">
    <property type="protein sequence ID" value="MCC8429741.1"/>
    <property type="molecule type" value="Genomic_DNA"/>
</dbReference>
<keyword evidence="3" id="KW-1185">Reference proteome</keyword>
<dbReference type="Pfam" id="PF06532">
    <property type="entry name" value="NrsF"/>
    <property type="match status" value="1"/>
</dbReference>
<evidence type="ECO:0000256" key="1">
    <source>
        <dbReference type="SAM" id="Phobius"/>
    </source>
</evidence>
<dbReference type="Proteomes" id="UP001198862">
    <property type="component" value="Unassembled WGS sequence"/>
</dbReference>
<keyword evidence="1" id="KW-0812">Transmembrane</keyword>
<evidence type="ECO:0000313" key="2">
    <source>
        <dbReference type="EMBL" id="MCC8429741.1"/>
    </source>
</evidence>
<comment type="caution">
    <text evidence="2">The sequence shown here is derived from an EMBL/GenBank/DDBJ whole genome shotgun (WGS) entry which is preliminary data.</text>
</comment>
<feature type="transmembrane region" description="Helical" evidence="1">
    <location>
        <begin position="62"/>
        <end position="81"/>
    </location>
</feature>
<name>A0ABS8KUH7_9HYPH</name>
<gene>
    <name evidence="2" type="ORF">LJ725_12245</name>
</gene>
<accession>A0ABS8KUH7</accession>
<reference evidence="2 3" key="1">
    <citation type="submission" date="2021-11" db="EMBL/GenBank/DDBJ databases">
        <authorList>
            <person name="Lee D.-H."/>
            <person name="Kim S.-B."/>
        </authorList>
    </citation>
    <scope>NUCLEOTIDE SEQUENCE [LARGE SCALE GENOMIC DNA]</scope>
    <source>
        <strain evidence="2 3">KCTC 52223</strain>
    </source>
</reference>
<feature type="transmembrane region" description="Helical" evidence="1">
    <location>
        <begin position="24"/>
        <end position="42"/>
    </location>
</feature>